<feature type="compositionally biased region" description="Low complexity" evidence="1">
    <location>
        <begin position="201"/>
        <end position="219"/>
    </location>
</feature>
<evidence type="ECO:0000256" key="1">
    <source>
        <dbReference type="SAM" id="MobiDB-lite"/>
    </source>
</evidence>
<evidence type="ECO:0000313" key="3">
    <source>
        <dbReference type="EMBL" id="RKE95818.1"/>
    </source>
</evidence>
<protein>
    <recommendedName>
        <fullName evidence="5">Type IV pilus biogenesis protein PilP</fullName>
    </recommendedName>
</protein>
<accession>A0A420DNR0</accession>
<feature type="compositionally biased region" description="Basic and acidic residues" evidence="1">
    <location>
        <begin position="289"/>
        <end position="300"/>
    </location>
</feature>
<evidence type="ECO:0008006" key="5">
    <source>
        <dbReference type="Google" id="ProtNLM"/>
    </source>
</evidence>
<feature type="compositionally biased region" description="Low complexity" evidence="1">
    <location>
        <begin position="240"/>
        <end position="250"/>
    </location>
</feature>
<keyword evidence="2" id="KW-1133">Transmembrane helix</keyword>
<feature type="region of interest" description="Disordered" evidence="1">
    <location>
        <begin position="369"/>
        <end position="390"/>
    </location>
</feature>
<gene>
    <name evidence="3" type="ORF">C8N30_0359</name>
</gene>
<dbReference type="AlphaFoldDB" id="A0A420DNR0"/>
<feature type="region of interest" description="Disordered" evidence="1">
    <location>
        <begin position="201"/>
        <end position="269"/>
    </location>
</feature>
<sequence>MKPNFALSLSFEGIKLLHRAAGGWREVGEVPIGADDLVGELAVLRKTAASLEPGGVRTKLVIPASQIKYLTIDTVGLSEAARRKAAEGALHNATPYELSELAYDISMDGAKTHIAAVARETLAEAEAFATEHRFHPVSFVAVPDDAPYLGEPFFGLTEGAADLLEPQETVEPDGIAVVIVGAIVPPQAPEVAQKPAQGIPAPVAAAKDPPVEESPSPVVARASEPVSPESPTINERPDAKAAAAQDEIAPAPEPRVSPAVKPAEASVSDADPVRDMQVQPVADAQTGAKLERPQAPEPTDKITVAGKMPDPSVDKVAQKFAVPDPSVSRGDIPESKPAIKAEPDVIPAAEISTPTAKAAPAVGAVSASKAPATPSAAPSVSAPQTVPAPRPFKSATPIPDEAIKVPETAAPTGFSTRRATQITGTVKPVGGAQRIAVRTPNATAVAGPDTFASSAPAAAASAPISAAARSLGGFLSRRKPVKGVTTPAAAPVAALPATSSEAERMTVFGARTAQVGGKPRFLGLIMTVILLVFLAGVAAWAAVFLDEGLAGLIRKDTTRATASAPENQIDPEVIRTPEGVEPVVTGTTDGVQIAALDPVLSAQDTVAVEAAQNLRPEPQVPVITEAEAAARYAVSGIWPLAPETALSGPATPDTAVYRSGIDPVSTANDAFALPSPEGFETDVQLAAVVSPPPFGQQTALDQNGLIVPTNEGVITPQGFTLYASSPPLKPPATLVRFAAAPAIEAPAATSALAALRPKNRPAGLSERTERAELGGVSRVELAAFRPSLRPASLQDRANEEEAARKAAEQAAETAEARAAVAAQSAAAAAAAALIVPTTAASVAAPALVDATRLATAQSVRPDTRPRNFSRIVQRAQRATPELGEETRVAAAAATVAPRTLAPSLPSKASVARSATVKNAINLRKVNLIGIYGKPSSRRALVRLSNGRYQKVQVGDRIDGGRVEAIGNSELRYSRSGRSVVLQMP</sequence>
<feature type="transmembrane region" description="Helical" evidence="2">
    <location>
        <begin position="521"/>
        <end position="545"/>
    </location>
</feature>
<dbReference type="STRING" id="1443111.Z949_2320"/>
<name>A0A420DNR0_9RHOB</name>
<keyword evidence="2" id="KW-0812">Transmembrane</keyword>
<organism evidence="3 4">
    <name type="scientific">Sulfitobacter guttiformis</name>
    <dbReference type="NCBI Taxonomy" id="74349"/>
    <lineage>
        <taxon>Bacteria</taxon>
        <taxon>Pseudomonadati</taxon>
        <taxon>Pseudomonadota</taxon>
        <taxon>Alphaproteobacteria</taxon>
        <taxon>Rhodobacterales</taxon>
        <taxon>Roseobacteraceae</taxon>
        <taxon>Sulfitobacter</taxon>
    </lineage>
</organism>
<feature type="region of interest" description="Disordered" evidence="1">
    <location>
        <begin position="284"/>
        <end position="345"/>
    </location>
</feature>
<keyword evidence="4" id="KW-1185">Reference proteome</keyword>
<keyword evidence="2" id="KW-0472">Membrane</keyword>
<dbReference type="OrthoDB" id="7870459at2"/>
<feature type="compositionally biased region" description="Low complexity" evidence="1">
    <location>
        <begin position="369"/>
        <end position="387"/>
    </location>
</feature>
<dbReference type="Proteomes" id="UP000284407">
    <property type="component" value="Unassembled WGS sequence"/>
</dbReference>
<evidence type="ECO:0000313" key="4">
    <source>
        <dbReference type="Proteomes" id="UP000284407"/>
    </source>
</evidence>
<evidence type="ECO:0000256" key="2">
    <source>
        <dbReference type="SAM" id="Phobius"/>
    </source>
</evidence>
<feature type="compositionally biased region" description="Basic and acidic residues" evidence="1">
    <location>
        <begin position="331"/>
        <end position="343"/>
    </location>
</feature>
<dbReference type="RefSeq" id="WP_025062775.1">
    <property type="nucleotide sequence ID" value="NZ_RAQK01000001.1"/>
</dbReference>
<reference evidence="3 4" key="1">
    <citation type="submission" date="2018-09" db="EMBL/GenBank/DDBJ databases">
        <title>Genomic Encyclopedia of Archaeal and Bacterial Type Strains, Phase II (KMG-II): from individual species to whole genera.</title>
        <authorList>
            <person name="Goeker M."/>
        </authorList>
    </citation>
    <scope>NUCLEOTIDE SEQUENCE [LARGE SCALE GENOMIC DNA]</scope>
    <source>
        <strain evidence="3 4">DSM 11458</strain>
    </source>
</reference>
<dbReference type="EMBL" id="RAQK01000001">
    <property type="protein sequence ID" value="RKE95818.1"/>
    <property type="molecule type" value="Genomic_DNA"/>
</dbReference>
<comment type="caution">
    <text evidence="3">The sequence shown here is derived from an EMBL/GenBank/DDBJ whole genome shotgun (WGS) entry which is preliminary data.</text>
</comment>
<proteinExistence type="predicted"/>